<feature type="region of interest" description="Disordered" evidence="2">
    <location>
        <begin position="320"/>
        <end position="371"/>
    </location>
</feature>
<dbReference type="AlphaFoldDB" id="A0A9X2BQA6"/>
<comment type="caution">
    <text evidence="4">The sequence shown here is derived from an EMBL/GenBank/DDBJ whole genome shotgun (WGS) entry which is preliminary data.</text>
</comment>
<evidence type="ECO:0000256" key="2">
    <source>
        <dbReference type="SAM" id="MobiDB-lite"/>
    </source>
</evidence>
<reference evidence="4" key="1">
    <citation type="submission" date="2022-04" db="EMBL/GenBank/DDBJ databases">
        <authorList>
            <person name="Seo M.-J."/>
        </authorList>
    </citation>
    <scope>NUCLEOTIDE SEQUENCE</scope>
    <source>
        <strain evidence="4">MBLB2552</strain>
    </source>
</reference>
<dbReference type="Pfam" id="PF03816">
    <property type="entry name" value="LytR_cpsA_psr"/>
    <property type="match status" value="1"/>
</dbReference>
<dbReference type="RefSeq" id="WP_248552966.1">
    <property type="nucleotide sequence ID" value="NZ_JALPRK010000018.1"/>
</dbReference>
<proteinExistence type="inferred from homology"/>
<organism evidence="4 5">
    <name type="scientific">Paenibacillus mellifer</name>
    <dbReference type="NCBI Taxonomy" id="2937794"/>
    <lineage>
        <taxon>Bacteria</taxon>
        <taxon>Bacillati</taxon>
        <taxon>Bacillota</taxon>
        <taxon>Bacilli</taxon>
        <taxon>Bacillales</taxon>
        <taxon>Paenibacillaceae</taxon>
        <taxon>Paenibacillus</taxon>
    </lineage>
</organism>
<evidence type="ECO:0000256" key="1">
    <source>
        <dbReference type="ARBA" id="ARBA00006068"/>
    </source>
</evidence>
<name>A0A9X2BQA6_9BACL</name>
<keyword evidence="5" id="KW-1185">Reference proteome</keyword>
<comment type="similarity">
    <text evidence="1">Belongs to the LytR/CpsA/Psr (LCP) family.</text>
</comment>
<feature type="compositionally biased region" description="Low complexity" evidence="2">
    <location>
        <begin position="338"/>
        <end position="358"/>
    </location>
</feature>
<dbReference type="InterPro" id="IPR050922">
    <property type="entry name" value="LytR/CpsA/Psr_CW_biosynth"/>
</dbReference>
<evidence type="ECO:0000313" key="4">
    <source>
        <dbReference type="EMBL" id="MCK8488914.1"/>
    </source>
</evidence>
<feature type="domain" description="Cell envelope-related transcriptional attenuator" evidence="3">
    <location>
        <begin position="88"/>
        <end position="236"/>
    </location>
</feature>
<evidence type="ECO:0000313" key="5">
    <source>
        <dbReference type="Proteomes" id="UP001139534"/>
    </source>
</evidence>
<gene>
    <name evidence="4" type="ORF">M0651_17220</name>
</gene>
<dbReference type="Gene3D" id="3.40.630.190">
    <property type="entry name" value="LCP protein"/>
    <property type="match status" value="1"/>
</dbReference>
<accession>A0A9X2BQA6</accession>
<dbReference type="Proteomes" id="UP001139534">
    <property type="component" value="Unassembled WGS sequence"/>
</dbReference>
<dbReference type="PANTHER" id="PTHR33392">
    <property type="entry name" value="POLYISOPRENYL-TEICHOIC ACID--PEPTIDOGLYCAN TEICHOIC ACID TRANSFERASE TAGU"/>
    <property type="match status" value="1"/>
</dbReference>
<protein>
    <submittedName>
        <fullName evidence="4">LCP family protein</fullName>
    </submittedName>
</protein>
<dbReference type="InterPro" id="IPR004474">
    <property type="entry name" value="LytR_CpsA_psr"/>
</dbReference>
<dbReference type="EMBL" id="JALPRK010000018">
    <property type="protein sequence ID" value="MCK8488914.1"/>
    <property type="molecule type" value="Genomic_DNA"/>
</dbReference>
<dbReference type="NCBIfam" id="TIGR00350">
    <property type="entry name" value="lytR_cpsA_psr"/>
    <property type="match status" value="1"/>
</dbReference>
<sequence>MTKRTKRAILWSVIGVVVVLAALAAYYFTAIYNQVDNFQKEGEQSPFYNVQPTETKVPEPPKWEGTERVNILLMGVDARGLKKGEIPRSDTMLVASLDPVSKKGYLFSILRDTYTEIPEHGSDRINTAITHGPNTAMQAVSDLLGIPIQYYVYTDFQGFIELVDAVGGVDFYVEKDMHYTSNADNHEYDIDLKKGQQHLDGKTALQYVRFRHDALSDYTRTERQRNFLKAVADKLKSTTSIMKLPSILEKINPYIDTNLSVQDMWKLATVGYDAQMSASEQIPPMDLLVEKSVGGSSVLGVRSEEELKQYVQDVFTKVTETETGDGAESGSEPGGTGSNDSSNAGNGDGSSGSSRTGANAGSDANLEAASP</sequence>
<dbReference type="PANTHER" id="PTHR33392:SF6">
    <property type="entry name" value="POLYISOPRENYL-TEICHOIC ACID--PEPTIDOGLYCAN TEICHOIC ACID TRANSFERASE TAGU"/>
    <property type="match status" value="1"/>
</dbReference>
<evidence type="ECO:0000259" key="3">
    <source>
        <dbReference type="Pfam" id="PF03816"/>
    </source>
</evidence>